<proteinExistence type="predicted"/>
<sequence>MATPISADTKVLKTPKLELKHDSGYSMETDEPTSEFSTSPLRSSGRQPIKARRLSPGVETSPTRSMIQSVCPSGVSIISSVDLKEMRKSKPGRPSNKDKKKMERQIAMQRKKLIKSGISQEGAIEFDINACHCICRQPYDPKKFYLACNRCKCWFHGKCVNITEKKAKRLPEWMCAECAPGGYSGMKKKKKTKQEVQFADEEDVDDNQLFCICRQTYDHIQFADEEDVDDNQLFCICRQTYDHSRNYIGCDGCNDWFHFECVGVTEEMSKRIKKYTCPLCEKKPSQLSRDEFAAMCAAVEAMAEDEQSLLFSSEAPEGQEFRETVPLQLFLNEICERVQSLHYKNFQEFVNEVATLQSAVMEHCGQESALPAAIQYLTNKASTTLLEHLPNHPALTG</sequence>
<reference evidence="2" key="1">
    <citation type="submission" date="2022-11" db="UniProtKB">
        <authorList>
            <consortium name="WormBaseParasite"/>
        </authorList>
    </citation>
    <scope>IDENTIFICATION</scope>
</reference>
<accession>A0AC34QLT1</accession>
<dbReference type="Proteomes" id="UP000887576">
    <property type="component" value="Unplaced"/>
</dbReference>
<evidence type="ECO:0000313" key="2">
    <source>
        <dbReference type="WBParaSite" id="JU765_v2.g17426.t1"/>
    </source>
</evidence>
<protein>
    <submittedName>
        <fullName evidence="2">PHD-type domain-containing protein</fullName>
    </submittedName>
</protein>
<dbReference type="WBParaSite" id="JU765_v2.g17426.t1">
    <property type="protein sequence ID" value="JU765_v2.g17426.t1"/>
    <property type="gene ID" value="JU765_v2.g17426"/>
</dbReference>
<organism evidence="1 2">
    <name type="scientific">Panagrolaimus sp. JU765</name>
    <dbReference type="NCBI Taxonomy" id="591449"/>
    <lineage>
        <taxon>Eukaryota</taxon>
        <taxon>Metazoa</taxon>
        <taxon>Ecdysozoa</taxon>
        <taxon>Nematoda</taxon>
        <taxon>Chromadorea</taxon>
        <taxon>Rhabditida</taxon>
        <taxon>Tylenchina</taxon>
        <taxon>Panagrolaimomorpha</taxon>
        <taxon>Panagrolaimoidea</taxon>
        <taxon>Panagrolaimidae</taxon>
        <taxon>Panagrolaimus</taxon>
    </lineage>
</organism>
<name>A0AC34QLT1_9BILA</name>
<evidence type="ECO:0000313" key="1">
    <source>
        <dbReference type="Proteomes" id="UP000887576"/>
    </source>
</evidence>